<dbReference type="EMBL" id="JBFXLU010000067">
    <property type="protein sequence ID" value="KAL2845928.1"/>
    <property type="molecule type" value="Genomic_DNA"/>
</dbReference>
<accession>A0ABR4K0R2</accession>
<name>A0ABR4K0R2_9EURO</name>
<evidence type="ECO:0000313" key="1">
    <source>
        <dbReference type="EMBL" id="KAL2845928.1"/>
    </source>
</evidence>
<evidence type="ECO:0008006" key="3">
    <source>
        <dbReference type="Google" id="ProtNLM"/>
    </source>
</evidence>
<dbReference type="Proteomes" id="UP001610446">
    <property type="component" value="Unassembled WGS sequence"/>
</dbReference>
<gene>
    <name evidence="1" type="ORF">BJY01DRAFT_213777</name>
</gene>
<reference evidence="1 2" key="1">
    <citation type="submission" date="2024-07" db="EMBL/GenBank/DDBJ databases">
        <title>Section-level genome sequencing and comparative genomics of Aspergillus sections Usti and Cavernicolus.</title>
        <authorList>
            <consortium name="Lawrence Berkeley National Laboratory"/>
            <person name="Nybo J.L."/>
            <person name="Vesth T.C."/>
            <person name="Theobald S."/>
            <person name="Frisvad J.C."/>
            <person name="Larsen T.O."/>
            <person name="Kjaerboelling I."/>
            <person name="Rothschild-Mancinelli K."/>
            <person name="Lyhne E.K."/>
            <person name="Kogle M.E."/>
            <person name="Barry K."/>
            <person name="Clum A."/>
            <person name="Na H."/>
            <person name="Ledsgaard L."/>
            <person name="Lin J."/>
            <person name="Lipzen A."/>
            <person name="Kuo A."/>
            <person name="Riley R."/>
            <person name="Mondo S."/>
            <person name="Labutti K."/>
            <person name="Haridas S."/>
            <person name="Pangalinan J."/>
            <person name="Salamov A.A."/>
            <person name="Simmons B.A."/>
            <person name="Magnuson J.K."/>
            <person name="Chen J."/>
            <person name="Drula E."/>
            <person name="Henrissat B."/>
            <person name="Wiebenga A."/>
            <person name="Lubbers R.J."/>
            <person name="Gomes A.C."/>
            <person name="Makela M.R."/>
            <person name="Stajich J."/>
            <person name="Grigoriev I.V."/>
            <person name="Mortensen U.H."/>
            <person name="De Vries R.P."/>
            <person name="Baker S.E."/>
            <person name="Andersen M.R."/>
        </authorList>
    </citation>
    <scope>NUCLEOTIDE SEQUENCE [LARGE SCALE GENOMIC DNA]</scope>
    <source>
        <strain evidence="1 2">CBS 123904</strain>
    </source>
</reference>
<dbReference type="SUPFAM" id="SSF53056">
    <property type="entry name" value="beta-carbonic anhydrase, cab"/>
    <property type="match status" value="1"/>
</dbReference>
<proteinExistence type="predicted"/>
<sequence length="127" mass="14118">MQTNTQIKTLGVPAYKTFIISCTDWRIDPAKFLDIDTPREYLISRNSGARARPSLPNLLALDDLVTIETVLVIGHTDCGARSFDEDAIRRVLRERAGNAGSAGDGENVDIDIDIERLEFGRIHGEYV</sequence>
<dbReference type="InterPro" id="IPR036874">
    <property type="entry name" value="Carbonic_anhydrase_sf"/>
</dbReference>
<organism evidence="1 2">
    <name type="scientific">Aspergillus pseudoustus</name>
    <dbReference type="NCBI Taxonomy" id="1810923"/>
    <lineage>
        <taxon>Eukaryota</taxon>
        <taxon>Fungi</taxon>
        <taxon>Dikarya</taxon>
        <taxon>Ascomycota</taxon>
        <taxon>Pezizomycotina</taxon>
        <taxon>Eurotiomycetes</taxon>
        <taxon>Eurotiomycetidae</taxon>
        <taxon>Eurotiales</taxon>
        <taxon>Aspergillaceae</taxon>
        <taxon>Aspergillus</taxon>
        <taxon>Aspergillus subgen. Nidulantes</taxon>
    </lineage>
</organism>
<keyword evidence="2" id="KW-1185">Reference proteome</keyword>
<comment type="caution">
    <text evidence="1">The sequence shown here is derived from an EMBL/GenBank/DDBJ whole genome shotgun (WGS) entry which is preliminary data.</text>
</comment>
<dbReference type="Gene3D" id="3.40.1050.10">
    <property type="entry name" value="Carbonic anhydrase"/>
    <property type="match status" value="1"/>
</dbReference>
<evidence type="ECO:0000313" key="2">
    <source>
        <dbReference type="Proteomes" id="UP001610446"/>
    </source>
</evidence>
<protein>
    <recommendedName>
        <fullName evidence="3">Carbonic anhydrase</fullName>
    </recommendedName>
</protein>